<feature type="non-terminal residue" evidence="2">
    <location>
        <position position="1"/>
    </location>
</feature>
<comment type="caution">
    <text evidence="2">The sequence shown here is derived from an EMBL/GenBank/DDBJ whole genome shotgun (WGS) entry which is preliminary data.</text>
</comment>
<feature type="region of interest" description="Disordered" evidence="1">
    <location>
        <begin position="21"/>
        <end position="56"/>
    </location>
</feature>
<dbReference type="EMBL" id="BDIP01011212">
    <property type="protein sequence ID" value="GIQ93021.1"/>
    <property type="molecule type" value="Genomic_DNA"/>
</dbReference>
<reference evidence="2 3" key="1">
    <citation type="journal article" date="2018" name="PLoS ONE">
        <title>The draft genome of Kipferlia bialata reveals reductive genome evolution in fornicate parasites.</title>
        <authorList>
            <person name="Tanifuji G."/>
            <person name="Takabayashi S."/>
            <person name="Kume K."/>
            <person name="Takagi M."/>
            <person name="Nakayama T."/>
            <person name="Kamikawa R."/>
            <person name="Inagaki Y."/>
            <person name="Hashimoto T."/>
        </authorList>
    </citation>
    <scope>NUCLEOTIDE SEQUENCE [LARGE SCALE GENOMIC DNA]</scope>
    <source>
        <strain evidence="2">NY0173</strain>
    </source>
</reference>
<proteinExistence type="predicted"/>
<dbReference type="Proteomes" id="UP000265618">
    <property type="component" value="Unassembled WGS sequence"/>
</dbReference>
<protein>
    <submittedName>
        <fullName evidence="2">Uncharacterized protein</fullName>
    </submittedName>
</protein>
<evidence type="ECO:0000313" key="2">
    <source>
        <dbReference type="EMBL" id="GIQ93021.1"/>
    </source>
</evidence>
<gene>
    <name evidence="2" type="ORF">KIPB_017176</name>
</gene>
<organism evidence="2 3">
    <name type="scientific">Kipferlia bialata</name>
    <dbReference type="NCBI Taxonomy" id="797122"/>
    <lineage>
        <taxon>Eukaryota</taxon>
        <taxon>Metamonada</taxon>
        <taxon>Carpediemonas-like organisms</taxon>
        <taxon>Kipferlia</taxon>
    </lineage>
</organism>
<sequence length="56" mass="6008">SVVDALLGQKREELEVPLVSIGSRHSKTPPRREAEGTVGEDVAEPETQALTQEAPV</sequence>
<keyword evidence="3" id="KW-1185">Reference proteome</keyword>
<evidence type="ECO:0000256" key="1">
    <source>
        <dbReference type="SAM" id="MobiDB-lite"/>
    </source>
</evidence>
<name>A0A9K3DDW4_9EUKA</name>
<feature type="non-terminal residue" evidence="2">
    <location>
        <position position="56"/>
    </location>
</feature>
<accession>A0A9K3DDW4</accession>
<evidence type="ECO:0000313" key="3">
    <source>
        <dbReference type="Proteomes" id="UP000265618"/>
    </source>
</evidence>
<dbReference type="AlphaFoldDB" id="A0A9K3DDW4"/>